<dbReference type="Pfam" id="PF05763">
    <property type="entry name" value="DUF835"/>
    <property type="match status" value="1"/>
</dbReference>
<evidence type="ECO:0000259" key="2">
    <source>
        <dbReference type="Pfam" id="PF05763"/>
    </source>
</evidence>
<dbReference type="KEGG" id="tpaf:A3L08_05495"/>
<keyword evidence="1" id="KW-0812">Transmembrane</keyword>
<name>A0A218P7P7_9EURY</name>
<feature type="transmembrane region" description="Helical" evidence="1">
    <location>
        <begin position="34"/>
        <end position="53"/>
    </location>
</feature>
<keyword evidence="1" id="KW-0472">Membrane</keyword>
<dbReference type="AlphaFoldDB" id="A0A218P7P7"/>
<feature type="transmembrane region" description="Helical" evidence="1">
    <location>
        <begin position="65"/>
        <end position="85"/>
    </location>
</feature>
<dbReference type="EMBL" id="CP015102">
    <property type="protein sequence ID" value="ASJ06811.1"/>
    <property type="molecule type" value="Genomic_DNA"/>
</dbReference>
<evidence type="ECO:0000313" key="4">
    <source>
        <dbReference type="Proteomes" id="UP000197418"/>
    </source>
</evidence>
<feature type="domain" description="DUF835" evidence="2">
    <location>
        <begin position="229"/>
        <end position="365"/>
    </location>
</feature>
<evidence type="ECO:0000256" key="1">
    <source>
        <dbReference type="SAM" id="Phobius"/>
    </source>
</evidence>
<dbReference type="Proteomes" id="UP000197418">
    <property type="component" value="Chromosome"/>
</dbReference>
<feature type="transmembrane region" description="Helical" evidence="1">
    <location>
        <begin position="127"/>
        <end position="145"/>
    </location>
</feature>
<reference evidence="3 4" key="1">
    <citation type="submission" date="2016-04" db="EMBL/GenBank/DDBJ databases">
        <title>Complete genome sequence of Thermococcus pacificus type strain P4.</title>
        <authorList>
            <person name="Oger P.M."/>
        </authorList>
    </citation>
    <scope>NUCLEOTIDE SEQUENCE [LARGE SCALE GENOMIC DNA]</scope>
    <source>
        <strain evidence="3 4">P-4</strain>
    </source>
</reference>
<feature type="transmembrane region" description="Helical" evidence="1">
    <location>
        <begin position="181"/>
        <end position="205"/>
    </location>
</feature>
<keyword evidence="1" id="KW-1133">Transmembrane helix</keyword>
<dbReference type="InterPro" id="IPR008553">
    <property type="entry name" value="DUF835"/>
</dbReference>
<dbReference type="PANTHER" id="PTHR33531">
    <property type="entry name" value="RUBRERYTHRIN SUBFAMILY"/>
    <property type="match status" value="1"/>
</dbReference>
<proteinExistence type="predicted"/>
<protein>
    <recommendedName>
        <fullName evidence="2">DUF835 domain-containing protein</fullName>
    </recommendedName>
</protein>
<keyword evidence="4" id="KW-1185">Reference proteome</keyword>
<accession>A0A218P7P7</accession>
<evidence type="ECO:0000313" key="3">
    <source>
        <dbReference type="EMBL" id="ASJ06811.1"/>
    </source>
</evidence>
<sequence length="367" mass="41399">MTWDTIIAYLNIISRWALFIAVLHKAYQTREKGWALLTTAFFIDVMDIEDYVLGPLGMTINSRAYEVASTIPNFFIAILLVWGAIHLKYGSSKLKHVLYISGVTVVAYVWIFLLATDLIESPSIRASVPSLLFGLASIYFGRVLLNYVVSSHWIEKLFPWGLILLGALNLIYPIARFIDWFAPIGFLLGAVFRFIAAIGALKFVFYPVSPVTSETELDIKPGAFMLRSKEEVLSKFGEFYAKPGTVLVTREDIKELSQRAHPETLVFWITRSAEGKLSESPTVYATSPTRIDILTDLIAKAVSQGYHVVYIDAFEYLMLENSFENAVKFLLNVKDRVISSGGTLILVINPDTLTERQRKIIEREFGE</sequence>
<dbReference type="PANTHER" id="PTHR33531:SF7">
    <property type="entry name" value="HYPOTHETICAL MEMBRANE PROTEIN, CONSERVED"/>
    <property type="match status" value="1"/>
</dbReference>
<gene>
    <name evidence="3" type="ORF">A3L08_05495</name>
</gene>
<feature type="transmembrane region" description="Helical" evidence="1">
    <location>
        <begin position="97"/>
        <end position="115"/>
    </location>
</feature>
<dbReference type="OrthoDB" id="85946at2157"/>
<feature type="transmembrane region" description="Helical" evidence="1">
    <location>
        <begin position="6"/>
        <end position="27"/>
    </location>
</feature>
<dbReference type="RefSeq" id="WP_088854062.1">
    <property type="nucleotide sequence ID" value="NZ_CP015102.1"/>
</dbReference>
<organism evidence="3 4">
    <name type="scientific">Thermococcus pacificus</name>
    <dbReference type="NCBI Taxonomy" id="71998"/>
    <lineage>
        <taxon>Archaea</taxon>
        <taxon>Methanobacteriati</taxon>
        <taxon>Methanobacteriota</taxon>
        <taxon>Thermococci</taxon>
        <taxon>Thermococcales</taxon>
        <taxon>Thermococcaceae</taxon>
        <taxon>Thermococcus</taxon>
    </lineage>
</organism>
<dbReference type="GeneID" id="33315703"/>
<feature type="transmembrane region" description="Helical" evidence="1">
    <location>
        <begin position="157"/>
        <end position="175"/>
    </location>
</feature>